<evidence type="ECO:0000313" key="1">
    <source>
        <dbReference type="EMBL" id="KAH7170949.1"/>
    </source>
</evidence>
<reference evidence="1" key="1">
    <citation type="journal article" date="2021" name="Nat. Commun.">
        <title>Genetic determinants of endophytism in the Arabidopsis root mycobiome.</title>
        <authorList>
            <person name="Mesny F."/>
            <person name="Miyauchi S."/>
            <person name="Thiergart T."/>
            <person name="Pickel B."/>
            <person name="Atanasova L."/>
            <person name="Karlsson M."/>
            <person name="Huettel B."/>
            <person name="Barry K.W."/>
            <person name="Haridas S."/>
            <person name="Chen C."/>
            <person name="Bauer D."/>
            <person name="Andreopoulos W."/>
            <person name="Pangilinan J."/>
            <person name="LaButti K."/>
            <person name="Riley R."/>
            <person name="Lipzen A."/>
            <person name="Clum A."/>
            <person name="Drula E."/>
            <person name="Henrissat B."/>
            <person name="Kohler A."/>
            <person name="Grigoriev I.V."/>
            <person name="Martin F.M."/>
            <person name="Hacquard S."/>
        </authorList>
    </citation>
    <scope>NUCLEOTIDE SEQUENCE</scope>
    <source>
        <strain evidence="1">MPI-CAGE-AT-0147</strain>
    </source>
</reference>
<dbReference type="OrthoDB" id="10053431at2759"/>
<accession>A0A9P9FRE3</accession>
<dbReference type="GO" id="GO:0005737">
    <property type="term" value="C:cytoplasm"/>
    <property type="evidence" value="ECO:0007669"/>
    <property type="project" value="TreeGrafter"/>
</dbReference>
<dbReference type="Pfam" id="PF12239">
    <property type="entry name" value="DUF3605"/>
    <property type="match status" value="1"/>
</dbReference>
<protein>
    <recommendedName>
        <fullName evidence="3">N-acetylglucosamine-induced protein 1</fullName>
    </recommendedName>
</protein>
<proteinExistence type="predicted"/>
<name>A0A9P9FRE3_9HYPO</name>
<dbReference type="PANTHER" id="PTHR35020">
    <property type="entry name" value="N-ACETYLGLUCOSAMINE-INDUCED PROTEIN 1"/>
    <property type="match status" value="1"/>
</dbReference>
<organism evidence="1 2">
    <name type="scientific">Dactylonectria macrodidyma</name>
    <dbReference type="NCBI Taxonomy" id="307937"/>
    <lineage>
        <taxon>Eukaryota</taxon>
        <taxon>Fungi</taxon>
        <taxon>Dikarya</taxon>
        <taxon>Ascomycota</taxon>
        <taxon>Pezizomycotina</taxon>
        <taxon>Sordariomycetes</taxon>
        <taxon>Hypocreomycetidae</taxon>
        <taxon>Hypocreales</taxon>
        <taxon>Nectriaceae</taxon>
        <taxon>Dactylonectria</taxon>
    </lineage>
</organism>
<dbReference type="InterPro" id="IPR022036">
    <property type="entry name" value="DUF3605"/>
</dbReference>
<evidence type="ECO:0000313" key="2">
    <source>
        <dbReference type="Proteomes" id="UP000738349"/>
    </source>
</evidence>
<gene>
    <name evidence="1" type="ORF">EDB81DRAFT_876962</name>
</gene>
<evidence type="ECO:0008006" key="3">
    <source>
        <dbReference type="Google" id="ProtNLM"/>
    </source>
</evidence>
<dbReference type="EMBL" id="JAGMUV010000002">
    <property type="protein sequence ID" value="KAH7170949.1"/>
    <property type="molecule type" value="Genomic_DNA"/>
</dbReference>
<dbReference type="PANTHER" id="PTHR35020:SF4">
    <property type="entry name" value="N-ACETYLGLUCOSAMINE-INDUCED PROTEIN 1"/>
    <property type="match status" value="1"/>
</dbReference>
<sequence length="222" mass="25995">MGSQITSLPYWQVNVPEPERLVDCPSFLLNLSDKDRDILSTPDSDYHILTWQQVCGIVKANHLDHFQRVPSELRRYKSYTHNLAKTYGSVADFILNERLQWSAPVLPRGRPFELEDDFKILVNDWPYGIDPRISHLVVWTKFELKEDEITGDLTDESRKEIDDFVTKMFRSHVADDQIIWFKNWRGLKSVGAVEHFHVMMFNPDPNFVRSVTNGDIPQCRVF</sequence>
<comment type="caution">
    <text evidence="1">The sequence shown here is derived from an EMBL/GenBank/DDBJ whole genome shotgun (WGS) entry which is preliminary data.</text>
</comment>
<dbReference type="Proteomes" id="UP000738349">
    <property type="component" value="Unassembled WGS sequence"/>
</dbReference>
<dbReference type="GO" id="GO:0006044">
    <property type="term" value="P:N-acetylglucosamine metabolic process"/>
    <property type="evidence" value="ECO:0007669"/>
    <property type="project" value="TreeGrafter"/>
</dbReference>
<keyword evidence="2" id="KW-1185">Reference proteome</keyword>
<dbReference type="AlphaFoldDB" id="A0A9P9FRE3"/>